<proteinExistence type="predicted"/>
<dbReference type="SUPFAM" id="SSF47598">
    <property type="entry name" value="Ribbon-helix-helix"/>
    <property type="match status" value="1"/>
</dbReference>
<sequence length="78" mass="8960">MASPESRIDTHLTRLSINMNPETAATLKKLAQQEGLSQTEVIRRAVALMEFIQDERRHGRKIQTMDSNDKNKRELVLV</sequence>
<gene>
    <name evidence="2" type="ORF">LK10_20675</name>
</gene>
<name>A0A0B2A9H9_9MICC</name>
<dbReference type="InterPro" id="IPR010985">
    <property type="entry name" value="Ribbon_hlx_hlx"/>
</dbReference>
<dbReference type="RefSeq" id="WP_043128228.1">
    <property type="nucleotide sequence ID" value="NZ_JTDL01000155.1"/>
</dbReference>
<comment type="caution">
    <text evidence="2">The sequence shown here is derived from an EMBL/GenBank/DDBJ whole genome shotgun (WGS) entry which is preliminary data.</text>
</comment>
<reference evidence="2 3" key="1">
    <citation type="submission" date="2014-09" db="EMBL/GenBank/DDBJ databases">
        <title>Genome sequence of Sinomonas sp. MUSC 117.</title>
        <authorList>
            <person name="Lee L.-H."/>
        </authorList>
    </citation>
    <scope>NUCLEOTIDE SEQUENCE [LARGE SCALE GENOMIC DNA]</scope>
    <source>
        <strain evidence="2 3">MUSC 117</strain>
    </source>
</reference>
<dbReference type="InterPro" id="IPR002145">
    <property type="entry name" value="CopG"/>
</dbReference>
<dbReference type="OrthoDB" id="94307at1268"/>
<evidence type="ECO:0000313" key="2">
    <source>
        <dbReference type="EMBL" id="KHL00229.1"/>
    </source>
</evidence>
<evidence type="ECO:0000313" key="3">
    <source>
        <dbReference type="Proteomes" id="UP000030982"/>
    </source>
</evidence>
<keyword evidence="3" id="KW-1185">Reference proteome</keyword>
<accession>A0A0B2A9H9</accession>
<dbReference type="GO" id="GO:0006355">
    <property type="term" value="P:regulation of DNA-templated transcription"/>
    <property type="evidence" value="ECO:0007669"/>
    <property type="project" value="InterPro"/>
</dbReference>
<protein>
    <submittedName>
        <fullName evidence="2">CopG family transcriptional regulator</fullName>
    </submittedName>
</protein>
<dbReference type="Proteomes" id="UP000030982">
    <property type="component" value="Unassembled WGS sequence"/>
</dbReference>
<dbReference type="CDD" id="cd22235">
    <property type="entry name" value="RHH_CopG_archaea"/>
    <property type="match status" value="1"/>
</dbReference>
<dbReference type="EMBL" id="JTDL01000155">
    <property type="protein sequence ID" value="KHL00229.1"/>
    <property type="molecule type" value="Genomic_DNA"/>
</dbReference>
<dbReference type="AlphaFoldDB" id="A0A0B2A9H9"/>
<organism evidence="2 3">
    <name type="scientific">Sinomonas humi</name>
    <dbReference type="NCBI Taxonomy" id="1338436"/>
    <lineage>
        <taxon>Bacteria</taxon>
        <taxon>Bacillati</taxon>
        <taxon>Actinomycetota</taxon>
        <taxon>Actinomycetes</taxon>
        <taxon>Micrococcales</taxon>
        <taxon>Micrococcaceae</taxon>
        <taxon>Sinomonas</taxon>
    </lineage>
</organism>
<evidence type="ECO:0000259" key="1">
    <source>
        <dbReference type="Pfam" id="PF01402"/>
    </source>
</evidence>
<dbReference type="Pfam" id="PF01402">
    <property type="entry name" value="RHH_1"/>
    <property type="match status" value="1"/>
</dbReference>
<feature type="domain" description="Ribbon-helix-helix protein CopG" evidence="1">
    <location>
        <begin position="14"/>
        <end position="47"/>
    </location>
</feature>